<dbReference type="EMBL" id="JBHGVX010000006">
    <property type="protein sequence ID" value="KAL1795260.1"/>
    <property type="molecule type" value="Genomic_DNA"/>
</dbReference>
<dbReference type="GeneID" id="96087398"/>
<sequence>MPRPAATVDEDDDSDKDSAVGDDGAIKEGNGGMDNTVGEDYTGPLRLEDVFRREVAEIVEIIYNKMLTTSMMKQLDTYKQPERILLDPAMLDPKLGPKFRFRARPAGRNMESKPRLIGHVEYLGGRLGALTWAIAEANKNSWGSLRCVLGDVAWCMLKLSTSYGFLVSSDEIMFLRLEIDTCVEEVDINIRKPDLPPQFAMVDVLEEPHLFYSDPIKFTDVFDSTERKITVKMGLLYMMHRVVMNDWNMQEKKGRCAGYFKRTEAGEKWTMRPPKRR</sequence>
<evidence type="ECO:0000313" key="3">
    <source>
        <dbReference type="Proteomes" id="UP001578633"/>
    </source>
</evidence>
<proteinExistence type="predicted"/>
<accession>A0ABR3UGZ2</accession>
<dbReference type="Proteomes" id="UP001578633">
    <property type="component" value="Chromosome 6"/>
</dbReference>
<evidence type="ECO:0000256" key="1">
    <source>
        <dbReference type="SAM" id="MobiDB-lite"/>
    </source>
</evidence>
<reference evidence="2 3" key="1">
    <citation type="submission" date="2024-09" db="EMBL/GenBank/DDBJ databases">
        <title>T2T genomes of carrot and Alternaria dauci and their utility for understanding host-pathogen interaction during carrot leaf blight disease.</title>
        <authorList>
            <person name="Liu W."/>
            <person name="Xu S."/>
            <person name="Ou C."/>
            <person name="Liu X."/>
            <person name="Zhuang F."/>
            <person name="Deng X.W."/>
        </authorList>
    </citation>
    <scope>NUCLEOTIDE SEQUENCE [LARGE SCALE GENOMIC DNA]</scope>
    <source>
        <strain evidence="2 3">A2016</strain>
    </source>
</reference>
<evidence type="ECO:0000313" key="2">
    <source>
        <dbReference type="EMBL" id="KAL1795260.1"/>
    </source>
</evidence>
<gene>
    <name evidence="2" type="ORF">ACET3X_007076</name>
</gene>
<comment type="caution">
    <text evidence="2">The sequence shown here is derived from an EMBL/GenBank/DDBJ whole genome shotgun (WGS) entry which is preliminary data.</text>
</comment>
<protein>
    <submittedName>
        <fullName evidence="2">Uncharacterized protein</fullName>
    </submittedName>
</protein>
<feature type="region of interest" description="Disordered" evidence="1">
    <location>
        <begin position="1"/>
        <end position="39"/>
    </location>
</feature>
<keyword evidence="3" id="KW-1185">Reference proteome</keyword>
<name>A0ABR3UGZ2_9PLEO</name>
<organism evidence="2 3">
    <name type="scientific">Alternaria dauci</name>
    <dbReference type="NCBI Taxonomy" id="48095"/>
    <lineage>
        <taxon>Eukaryota</taxon>
        <taxon>Fungi</taxon>
        <taxon>Dikarya</taxon>
        <taxon>Ascomycota</taxon>
        <taxon>Pezizomycotina</taxon>
        <taxon>Dothideomycetes</taxon>
        <taxon>Pleosporomycetidae</taxon>
        <taxon>Pleosporales</taxon>
        <taxon>Pleosporineae</taxon>
        <taxon>Pleosporaceae</taxon>
        <taxon>Alternaria</taxon>
        <taxon>Alternaria sect. Porri</taxon>
    </lineage>
</organism>
<dbReference type="RefSeq" id="XP_069305844.1">
    <property type="nucleotide sequence ID" value="XM_069453277.1"/>
</dbReference>